<dbReference type="InterPro" id="IPR024134">
    <property type="entry name" value="SOD_Cu/Zn_/chaperone"/>
</dbReference>
<dbReference type="EMBL" id="JAPWDV010000002">
    <property type="protein sequence ID" value="KAJ6221169.1"/>
    <property type="molecule type" value="Genomic_DNA"/>
</dbReference>
<evidence type="ECO:0000313" key="5">
    <source>
        <dbReference type="Proteomes" id="UP001142055"/>
    </source>
</evidence>
<dbReference type="InterPro" id="IPR018152">
    <property type="entry name" value="SOD_Cu/Zn_BS"/>
</dbReference>
<evidence type="ECO:0000256" key="1">
    <source>
        <dbReference type="RuleBase" id="RU000393"/>
    </source>
</evidence>
<keyword evidence="1" id="KW-0479">Metal-binding</keyword>
<dbReference type="Pfam" id="PF00080">
    <property type="entry name" value="Sod_Cu"/>
    <property type="match status" value="1"/>
</dbReference>
<comment type="function">
    <text evidence="1">Destroys radicals which are normally produced within the cells and which are toxic to biological systems.</text>
</comment>
<evidence type="ECO:0000256" key="2">
    <source>
        <dbReference type="SAM" id="Phobius"/>
    </source>
</evidence>
<dbReference type="PANTHER" id="PTHR10003">
    <property type="entry name" value="SUPEROXIDE DISMUTASE CU-ZN -RELATED"/>
    <property type="match status" value="1"/>
</dbReference>
<comment type="similarity">
    <text evidence="1">Belongs to the Cu-Zn superoxide dismutase family.</text>
</comment>
<feature type="transmembrane region" description="Helical" evidence="2">
    <location>
        <begin position="6"/>
        <end position="28"/>
    </location>
</feature>
<proteinExistence type="inferred from homology"/>
<dbReference type="AlphaFoldDB" id="A0A9Q0RNV6"/>
<dbReference type="SUPFAM" id="SSF49329">
    <property type="entry name" value="Cu,Zn superoxide dismutase-like"/>
    <property type="match status" value="1"/>
</dbReference>
<evidence type="ECO:0000313" key="4">
    <source>
        <dbReference type="EMBL" id="KAJ6221169.1"/>
    </source>
</evidence>
<evidence type="ECO:0000259" key="3">
    <source>
        <dbReference type="Pfam" id="PF00080"/>
    </source>
</evidence>
<dbReference type="Proteomes" id="UP001142055">
    <property type="component" value="Chromosome 2"/>
</dbReference>
<dbReference type="PRINTS" id="PR00068">
    <property type="entry name" value="CUZNDISMTASE"/>
</dbReference>
<accession>A0A9Q0RNV6</accession>
<keyword evidence="2" id="KW-0472">Membrane</keyword>
<feature type="domain" description="Superoxide dismutase copper/zinc binding" evidence="3">
    <location>
        <begin position="89"/>
        <end position="223"/>
    </location>
</feature>
<organism evidence="4 5">
    <name type="scientific">Blomia tropicalis</name>
    <name type="common">Mite</name>
    <dbReference type="NCBI Taxonomy" id="40697"/>
    <lineage>
        <taxon>Eukaryota</taxon>
        <taxon>Metazoa</taxon>
        <taxon>Ecdysozoa</taxon>
        <taxon>Arthropoda</taxon>
        <taxon>Chelicerata</taxon>
        <taxon>Arachnida</taxon>
        <taxon>Acari</taxon>
        <taxon>Acariformes</taxon>
        <taxon>Sarcoptiformes</taxon>
        <taxon>Astigmata</taxon>
        <taxon>Glycyphagoidea</taxon>
        <taxon>Echimyopodidae</taxon>
        <taxon>Blomia</taxon>
    </lineage>
</organism>
<keyword evidence="1" id="KW-0560">Oxidoreductase</keyword>
<gene>
    <name evidence="4" type="ORF">RDWZM_006981</name>
</gene>
<keyword evidence="5" id="KW-1185">Reference proteome</keyword>
<keyword evidence="2" id="KW-1133">Transmembrane helix</keyword>
<protein>
    <recommendedName>
        <fullName evidence="1">Superoxide dismutase [Cu-Zn]</fullName>
        <ecNumber evidence="1">1.15.1.1</ecNumber>
    </recommendedName>
</protein>
<dbReference type="GO" id="GO:0004784">
    <property type="term" value="F:superoxide dismutase activity"/>
    <property type="evidence" value="ECO:0007669"/>
    <property type="project" value="UniProtKB-EC"/>
</dbReference>
<comment type="caution">
    <text evidence="4">The sequence shown here is derived from an EMBL/GenBank/DDBJ whole genome shotgun (WGS) entry which is preliminary data.</text>
</comment>
<reference evidence="4" key="1">
    <citation type="submission" date="2022-12" db="EMBL/GenBank/DDBJ databases">
        <title>Genome assemblies of Blomia tropicalis.</title>
        <authorList>
            <person name="Cui Y."/>
        </authorList>
    </citation>
    <scope>NUCLEOTIDE SEQUENCE</scope>
    <source>
        <tissue evidence="4">Adult mites</tissue>
    </source>
</reference>
<comment type="catalytic activity">
    <reaction evidence="1">
        <text>2 superoxide + 2 H(+) = H2O2 + O2</text>
        <dbReference type="Rhea" id="RHEA:20696"/>
        <dbReference type="ChEBI" id="CHEBI:15378"/>
        <dbReference type="ChEBI" id="CHEBI:15379"/>
        <dbReference type="ChEBI" id="CHEBI:16240"/>
        <dbReference type="ChEBI" id="CHEBI:18421"/>
        <dbReference type="EC" id="1.15.1.1"/>
    </reaction>
</comment>
<dbReference type="EC" id="1.15.1.1" evidence="1"/>
<dbReference type="InterPro" id="IPR036423">
    <property type="entry name" value="SOD-like_Cu/Zn_dom_sf"/>
</dbReference>
<comment type="cofactor">
    <cofactor evidence="1">
        <name>Cu cation</name>
        <dbReference type="ChEBI" id="CHEBI:23378"/>
    </cofactor>
    <text evidence="1">Binds 1 copper ion per subunit.</text>
</comment>
<dbReference type="OrthoDB" id="6497185at2759"/>
<dbReference type="InterPro" id="IPR001424">
    <property type="entry name" value="SOD_Cu_Zn_dom"/>
</dbReference>
<sequence>MYFHCLVRSYGTSIFLVLFVLPLIGLYAHDIQQSIRLPTFADFDINEDFNIDSVDIHSGGDDETGEFAEKLTSTSTLRAVALMRGPQTYGVVRFEQHDSGPTHLTGFVSGLYPMSQHGFHVHQYKVVGGNCESAGEHYNPTNQPHGGPNSPVSHVGDFGNLHSDAKGTSQIDLISDKVSLRGKYSIIGRSVVVHLRPDDLGTGYNQESRKSGNSGGRIACGTINFVSINKS</sequence>
<dbReference type="CDD" id="cd00305">
    <property type="entry name" value="Cu-Zn_Superoxide_Dismutase"/>
    <property type="match status" value="1"/>
</dbReference>
<dbReference type="PROSITE" id="PS00332">
    <property type="entry name" value="SOD_CU_ZN_2"/>
    <property type="match status" value="1"/>
</dbReference>
<comment type="cofactor">
    <cofactor evidence="1">
        <name>Zn(2+)</name>
        <dbReference type="ChEBI" id="CHEBI:29105"/>
    </cofactor>
    <text evidence="1">Binds 1 zinc ion per subunit.</text>
</comment>
<dbReference type="OMA" id="DAKERHM"/>
<dbReference type="GO" id="GO:0005507">
    <property type="term" value="F:copper ion binding"/>
    <property type="evidence" value="ECO:0007669"/>
    <property type="project" value="InterPro"/>
</dbReference>
<keyword evidence="2" id="KW-0812">Transmembrane</keyword>
<keyword evidence="1" id="KW-0186">Copper</keyword>
<name>A0A9Q0RNV6_BLOTA</name>
<keyword evidence="1" id="KW-0862">Zinc</keyword>
<dbReference type="Gene3D" id="2.60.40.200">
    <property type="entry name" value="Superoxide dismutase, copper/zinc binding domain"/>
    <property type="match status" value="1"/>
</dbReference>